<name>A0A7Z9BYE0_9CYAN</name>
<keyword evidence="2" id="KW-1185">Reference proteome</keyword>
<dbReference type="AlphaFoldDB" id="A0A7Z9BYE0"/>
<gene>
    <name evidence="1" type="ORF">PL8927_830297</name>
</gene>
<proteinExistence type="predicted"/>
<dbReference type="EMBL" id="CZCU02000161">
    <property type="protein sequence ID" value="VXD25069.1"/>
    <property type="molecule type" value="Genomic_DNA"/>
</dbReference>
<comment type="caution">
    <text evidence="1">The sequence shown here is derived from an EMBL/GenBank/DDBJ whole genome shotgun (WGS) entry which is preliminary data.</text>
</comment>
<protein>
    <submittedName>
        <fullName evidence="1">Uncharacterized protein</fullName>
    </submittedName>
</protein>
<evidence type="ECO:0000313" key="1">
    <source>
        <dbReference type="EMBL" id="VXD25069.1"/>
    </source>
</evidence>
<evidence type="ECO:0000313" key="2">
    <source>
        <dbReference type="Proteomes" id="UP000184550"/>
    </source>
</evidence>
<accession>A0A7Z9BYE0</accession>
<organism evidence="1 2">
    <name type="scientific">Planktothrix serta PCC 8927</name>
    <dbReference type="NCBI Taxonomy" id="671068"/>
    <lineage>
        <taxon>Bacteria</taxon>
        <taxon>Bacillati</taxon>
        <taxon>Cyanobacteriota</taxon>
        <taxon>Cyanophyceae</taxon>
        <taxon>Oscillatoriophycideae</taxon>
        <taxon>Oscillatoriales</taxon>
        <taxon>Microcoleaceae</taxon>
        <taxon>Planktothrix</taxon>
    </lineage>
</organism>
<dbReference type="Proteomes" id="UP000184550">
    <property type="component" value="Unassembled WGS sequence"/>
</dbReference>
<reference evidence="1" key="1">
    <citation type="submission" date="2019-10" db="EMBL/GenBank/DDBJ databases">
        <authorList>
            <consortium name="Genoscope - CEA"/>
            <person name="William W."/>
        </authorList>
    </citation>
    <scope>NUCLEOTIDE SEQUENCE [LARGE SCALE GENOMIC DNA]</scope>
    <source>
        <strain evidence="1">BBR_PRJEB10992</strain>
    </source>
</reference>
<sequence>MFLYSQSQVKFESILTQVKIPLVVSPSGLSPVIIFPAPKQCAIA</sequence>